<dbReference type="EMBL" id="GL883010">
    <property type="protein sequence ID" value="EGG21120.1"/>
    <property type="molecule type" value="Genomic_DNA"/>
</dbReference>
<evidence type="ECO:0000313" key="3">
    <source>
        <dbReference type="Proteomes" id="UP000007797"/>
    </source>
</evidence>
<reference evidence="3" key="1">
    <citation type="journal article" date="2011" name="Genome Res.">
        <title>Phylogeny-wide analysis of social amoeba genomes highlights ancient origins for complex intercellular communication.</title>
        <authorList>
            <person name="Heidel A.J."/>
            <person name="Lawal H.M."/>
            <person name="Felder M."/>
            <person name="Schilde C."/>
            <person name="Helps N.R."/>
            <person name="Tunggal B."/>
            <person name="Rivero F."/>
            <person name="John U."/>
            <person name="Schleicher M."/>
            <person name="Eichinger L."/>
            <person name="Platzer M."/>
            <person name="Noegel A.A."/>
            <person name="Schaap P."/>
            <person name="Gloeckner G."/>
        </authorList>
    </citation>
    <scope>NUCLEOTIDE SEQUENCE [LARGE SCALE GENOMIC DNA]</scope>
    <source>
        <strain evidence="3">SH3</strain>
    </source>
</reference>
<evidence type="ECO:0000259" key="1">
    <source>
        <dbReference type="Pfam" id="PF00501"/>
    </source>
</evidence>
<dbReference type="STRING" id="1054147.F4PV04"/>
<dbReference type="KEGG" id="dfa:DFA_00995"/>
<gene>
    <name evidence="2" type="primary">fcsB</name>
    <name evidence="2" type="ORF">DFA_00995</name>
</gene>
<dbReference type="InterPro" id="IPR000873">
    <property type="entry name" value="AMP-dep_synth/lig_dom"/>
</dbReference>
<dbReference type="Pfam" id="PF00501">
    <property type="entry name" value="AMP-binding"/>
    <property type="match status" value="1"/>
</dbReference>
<accession>F4PV04</accession>
<dbReference type="InterPro" id="IPR042099">
    <property type="entry name" value="ANL_N_sf"/>
</dbReference>
<dbReference type="InterPro" id="IPR020459">
    <property type="entry name" value="AMP-binding"/>
</dbReference>
<dbReference type="GO" id="GO:0050766">
    <property type="term" value="P:positive regulation of phagocytosis"/>
    <property type="evidence" value="ECO:0007669"/>
    <property type="project" value="EnsemblProtists"/>
</dbReference>
<sequence length="663" mass="73812">MSSLLDKKYTNMLDSGSLLAVGLVLVSGLLAYSWKRPHPYGQTIEVGESVEGSGRARRNAISPHHLVSAVDEDSQHPVKTLYDSMMISCKEYKDRPCFGKRKVLSNGELGDWEFISYNEFKNRSEAIYQGLCEIGVTPKSKVGIFSQNRVEWLVLQAACFMQSDIIVSFYETLGVESLAYVSRHAEIEIAFCSKATMQKTREIALSVNGLKTIVCFDDIDEQAKQEYEKDDDLATIMYTSGTTGDPKGVMITHCNLIAVVSSVKTLAEVFETDCHYSYLPYAHILERVVVATAFHYGAKVGIFCGDTTKILTEVKTLKPTIFIGVPRVFERIKTGVFKEIAKKPAVTRALFSSFYKLKHVAILYGFKLPIIESLINLIVFNKLKDQLGGKVRVILSGGAPLSLDTELFLRVCFSCSVIQGYGLTETCGGTAVKLLHDESFGSLGPPLTACEIKLVDVPELNYVSNGNGDPTGEVCIRGPSVAIGYYKDEAKTKQDYKDGWFHTGDIGRWNASGSLSIIDRKKNIFKLSQGEYVAVEKIENNLSKSEEIAQICVYGDSQKSCLIAIVHPHQNKAEDWAKANGVSTSSFKDICQNPKYHQSLIDDLNAVGRKQKLFGFEIPKKLIIIDEEFSDKNDMMTPSFKLKRPQIKDRYSQEIKNAYQGLE</sequence>
<feature type="domain" description="AMP-dependent synthetase/ligase" evidence="1">
    <location>
        <begin position="90"/>
        <end position="486"/>
    </location>
</feature>
<dbReference type="GO" id="GO:0004467">
    <property type="term" value="F:long-chain fatty acid-CoA ligase activity"/>
    <property type="evidence" value="ECO:0007669"/>
    <property type="project" value="EnsemblProtists"/>
</dbReference>
<dbReference type="PRINTS" id="PR00154">
    <property type="entry name" value="AMPBINDING"/>
</dbReference>
<organism evidence="2 3">
    <name type="scientific">Cavenderia fasciculata</name>
    <name type="common">Slime mold</name>
    <name type="synonym">Dictyostelium fasciculatum</name>
    <dbReference type="NCBI Taxonomy" id="261658"/>
    <lineage>
        <taxon>Eukaryota</taxon>
        <taxon>Amoebozoa</taxon>
        <taxon>Evosea</taxon>
        <taxon>Eumycetozoa</taxon>
        <taxon>Dictyostelia</taxon>
        <taxon>Acytosteliales</taxon>
        <taxon>Cavenderiaceae</taxon>
        <taxon>Cavenderia</taxon>
    </lineage>
</organism>
<keyword evidence="3" id="KW-1185">Reference proteome</keyword>
<dbReference type="AlphaFoldDB" id="F4PV04"/>
<dbReference type="Proteomes" id="UP000007797">
    <property type="component" value="Unassembled WGS sequence"/>
</dbReference>
<evidence type="ECO:0000313" key="2">
    <source>
        <dbReference type="EMBL" id="EGG21120.1"/>
    </source>
</evidence>
<dbReference type="GeneID" id="14873101"/>
<dbReference type="PANTHER" id="PTHR43272:SF109">
    <property type="entry name" value="FATTY ACYL-COA SYNTHETASE B"/>
    <property type="match status" value="1"/>
</dbReference>
<dbReference type="OrthoDB" id="1700726at2759"/>
<dbReference type="GO" id="GO:0005789">
    <property type="term" value="C:endoplasmic reticulum membrane"/>
    <property type="evidence" value="ECO:0007669"/>
    <property type="project" value="EnsemblProtists"/>
</dbReference>
<dbReference type="GO" id="GO:0005778">
    <property type="term" value="C:peroxisomal membrane"/>
    <property type="evidence" value="ECO:0007669"/>
    <property type="project" value="EnsemblProtists"/>
</dbReference>
<proteinExistence type="predicted"/>
<dbReference type="OMA" id="WYHSIGL"/>
<dbReference type="PROSITE" id="PS00455">
    <property type="entry name" value="AMP_BINDING"/>
    <property type="match status" value="1"/>
</dbReference>
<dbReference type="InterPro" id="IPR020845">
    <property type="entry name" value="AMP-binding_CS"/>
</dbReference>
<dbReference type="RefSeq" id="XP_004358970.1">
    <property type="nucleotide sequence ID" value="XM_004358913.1"/>
</dbReference>
<name>F4PV04_CACFS</name>
<dbReference type="SUPFAM" id="SSF56801">
    <property type="entry name" value="Acetyl-CoA synthetase-like"/>
    <property type="match status" value="1"/>
</dbReference>
<dbReference type="Gene3D" id="3.40.50.12780">
    <property type="entry name" value="N-terminal domain of ligase-like"/>
    <property type="match status" value="1"/>
</dbReference>
<dbReference type="PANTHER" id="PTHR43272">
    <property type="entry name" value="LONG-CHAIN-FATTY-ACID--COA LIGASE"/>
    <property type="match status" value="1"/>
</dbReference>
<protein>
    <submittedName>
        <fullName evidence="2">Fatty acyl-CoA synthetase</fullName>
    </submittedName>
</protein>